<dbReference type="CDD" id="cd12797">
    <property type="entry name" value="M23_peptidase"/>
    <property type="match status" value="1"/>
</dbReference>
<protein>
    <submittedName>
        <fullName evidence="2">Peptidase family M23</fullName>
    </submittedName>
</protein>
<dbReference type="InterPro" id="IPR050570">
    <property type="entry name" value="Cell_wall_metabolism_enzyme"/>
</dbReference>
<dbReference type="PANTHER" id="PTHR21666:SF285">
    <property type="entry name" value="M23 FAMILY METALLOPEPTIDASE"/>
    <property type="match status" value="1"/>
</dbReference>
<evidence type="ECO:0000313" key="3">
    <source>
        <dbReference type="Proteomes" id="UP000182761"/>
    </source>
</evidence>
<dbReference type="InterPro" id="IPR016047">
    <property type="entry name" value="M23ase_b-sheet_dom"/>
</dbReference>
<evidence type="ECO:0000259" key="1">
    <source>
        <dbReference type="Pfam" id="PF01551"/>
    </source>
</evidence>
<organism evidence="2 3">
    <name type="scientific">Apibacter mensalis</name>
    <dbReference type="NCBI Taxonomy" id="1586267"/>
    <lineage>
        <taxon>Bacteria</taxon>
        <taxon>Pseudomonadati</taxon>
        <taxon>Bacteroidota</taxon>
        <taxon>Flavobacteriia</taxon>
        <taxon>Flavobacteriales</taxon>
        <taxon>Weeksellaceae</taxon>
        <taxon>Apibacter</taxon>
    </lineage>
</organism>
<sequence length="572" mass="64781">MTIIIHSKDIYLKILMKKIAVTAALLFTILSQAQRYPKDFVSPLTISISLSANYGELRKNHFHSGLDMKTQQRSGLSVLAAQEGYISRINISAYGYGKAIYIDHPNGYTTVYGHLSELKGAIEERARKEQYKNKNYSVDFYLKPGEIPVKKGEVIALSGNTGGSGGPHLHFEVRDTQTEEILNPFLFGYDVNDHIKPMLRGSWIYPIKGTVNGSASKVVASEGGNYTVSGEVGFGVKAYDQQGGSQNLNGIYFIKIFVNDNLLSTFQADKHSFSETRYINASVDYPELIAHNNWIYRTYLLPGNTLQMYEQKVNRGIVKVEAGKTYKVKIEVGDYAGNVTTRSFTMNGVAYKNPDEDGKSKIENDKLVVNFKSPYIFKQDGLFINFEKDSFYEDFIFNYKKMGNNEYQVHKSSVPIHKKYEMIITPDWSNLDKSKADKYVIIRESNFGPLKKEYLDTSYESGTYKANPKDFGKFYLALDESVPSISCPMLSKSKKIGNKLVFKIKDTGSGINTYDVFIDGKWILAEYEYKQNSLFISNLEKEGIRAGKHQVEVIVTDKVNNKKIYTSDFEKL</sequence>
<dbReference type="Pfam" id="PF01551">
    <property type="entry name" value="Peptidase_M23"/>
    <property type="match status" value="2"/>
</dbReference>
<dbReference type="Gene3D" id="2.70.70.10">
    <property type="entry name" value="Glucose Permease (Domain IIA)"/>
    <property type="match status" value="1"/>
</dbReference>
<dbReference type="AlphaFoldDB" id="A0A0X3AQG1"/>
<dbReference type="PANTHER" id="PTHR21666">
    <property type="entry name" value="PEPTIDASE-RELATED"/>
    <property type="match status" value="1"/>
</dbReference>
<reference evidence="2 3" key="1">
    <citation type="submission" date="2016-01" db="EMBL/GenBank/DDBJ databases">
        <authorList>
            <person name="McClelland M."/>
            <person name="Jain A."/>
            <person name="Saraogi P."/>
            <person name="Mendelson R."/>
            <person name="Westerman R."/>
            <person name="SanMiguel P."/>
            <person name="Csonka L."/>
        </authorList>
    </citation>
    <scope>NUCLEOTIDE SEQUENCE [LARGE SCALE GENOMIC DNA]</scope>
    <source>
        <strain evidence="2 3">R-53146</strain>
    </source>
</reference>
<dbReference type="EMBL" id="FCOR01000008">
    <property type="protein sequence ID" value="CVK16596.1"/>
    <property type="molecule type" value="Genomic_DNA"/>
</dbReference>
<proteinExistence type="predicted"/>
<feature type="domain" description="M23ase beta-sheet core" evidence="1">
    <location>
        <begin position="62"/>
        <end position="119"/>
    </location>
</feature>
<feature type="domain" description="M23ase beta-sheet core" evidence="1">
    <location>
        <begin position="148"/>
        <end position="177"/>
    </location>
</feature>
<dbReference type="Proteomes" id="UP000182761">
    <property type="component" value="Unassembled WGS sequence"/>
</dbReference>
<evidence type="ECO:0000313" key="2">
    <source>
        <dbReference type="EMBL" id="CVK16596.1"/>
    </source>
</evidence>
<name>A0A0X3AQG1_9FLAO</name>
<dbReference type="STRING" id="1586267.GCA_001418685_01458"/>
<gene>
    <name evidence="2" type="ORF">Ga0061079_10899</name>
</gene>
<keyword evidence="3" id="KW-1185">Reference proteome</keyword>
<accession>A0A0X3AQG1</accession>
<dbReference type="GO" id="GO:0004222">
    <property type="term" value="F:metalloendopeptidase activity"/>
    <property type="evidence" value="ECO:0007669"/>
    <property type="project" value="TreeGrafter"/>
</dbReference>
<dbReference type="SUPFAM" id="SSF51261">
    <property type="entry name" value="Duplicated hybrid motif"/>
    <property type="match status" value="1"/>
</dbReference>
<dbReference type="InterPro" id="IPR011055">
    <property type="entry name" value="Dup_hybrid_motif"/>
</dbReference>